<proteinExistence type="predicted"/>
<comment type="caution">
    <text evidence="2">The sequence shown here is derived from an EMBL/GenBank/DDBJ whole genome shotgun (WGS) entry which is preliminary data.</text>
</comment>
<dbReference type="EMBL" id="JAUKUD010000003">
    <property type="protein sequence ID" value="KAK0749999.1"/>
    <property type="molecule type" value="Genomic_DNA"/>
</dbReference>
<evidence type="ECO:0000259" key="1">
    <source>
        <dbReference type="Pfam" id="PF22893"/>
    </source>
</evidence>
<protein>
    <recommendedName>
        <fullName evidence="1">Ubiquitin-like domain-containing protein</fullName>
    </recommendedName>
</protein>
<accession>A0AA40K8K5</accession>
<evidence type="ECO:0000313" key="3">
    <source>
        <dbReference type="Proteomes" id="UP001172155"/>
    </source>
</evidence>
<sequence length="285" mass="32156">MLSRVTTRSWTMAQRHANSIGSTVKKLAALMKDIRKLLIFLATCSKDMLEAIGRNTVLLLQVANQMKQVIQAMEAIPRQLDVDIVRLDDALGDSWGLPLQACTSWDSFSHILQNVVSAGRPGLSRVNTFVITLATSGGMMHEWNWEAFIKKGVHLQQAMVVFRGNTASSANGCPFPGCSGVIQRGHDSRDATCGRQASSKKIDRSFTSLIMMGWEQWPRKLDSISINDTVRDPLGLSPLQKPLDNELQQFRRIYIFEPDEPVRDMDETLFKLSVRRHRCKCKRLR</sequence>
<dbReference type="InterPro" id="IPR054464">
    <property type="entry name" value="ULD_fung"/>
</dbReference>
<organism evidence="2 3">
    <name type="scientific">Schizothecium vesticola</name>
    <dbReference type="NCBI Taxonomy" id="314040"/>
    <lineage>
        <taxon>Eukaryota</taxon>
        <taxon>Fungi</taxon>
        <taxon>Dikarya</taxon>
        <taxon>Ascomycota</taxon>
        <taxon>Pezizomycotina</taxon>
        <taxon>Sordariomycetes</taxon>
        <taxon>Sordariomycetidae</taxon>
        <taxon>Sordariales</taxon>
        <taxon>Schizotheciaceae</taxon>
        <taxon>Schizothecium</taxon>
    </lineage>
</organism>
<dbReference type="Pfam" id="PF22893">
    <property type="entry name" value="ULD_2"/>
    <property type="match status" value="1"/>
</dbReference>
<name>A0AA40K8K5_9PEZI</name>
<dbReference type="AlphaFoldDB" id="A0AA40K8K5"/>
<keyword evidence="3" id="KW-1185">Reference proteome</keyword>
<evidence type="ECO:0000313" key="2">
    <source>
        <dbReference type="EMBL" id="KAK0749999.1"/>
    </source>
</evidence>
<dbReference type="Proteomes" id="UP001172155">
    <property type="component" value="Unassembled WGS sequence"/>
</dbReference>
<feature type="domain" description="Ubiquitin-like" evidence="1">
    <location>
        <begin position="82"/>
        <end position="161"/>
    </location>
</feature>
<gene>
    <name evidence="2" type="ORF">B0T18DRAFT_322194</name>
</gene>
<reference evidence="2" key="1">
    <citation type="submission" date="2023-06" db="EMBL/GenBank/DDBJ databases">
        <title>Genome-scale phylogeny and comparative genomics of the fungal order Sordariales.</title>
        <authorList>
            <consortium name="Lawrence Berkeley National Laboratory"/>
            <person name="Hensen N."/>
            <person name="Bonometti L."/>
            <person name="Westerberg I."/>
            <person name="Brannstrom I.O."/>
            <person name="Guillou S."/>
            <person name="Cros-Aarteil S."/>
            <person name="Calhoun S."/>
            <person name="Haridas S."/>
            <person name="Kuo A."/>
            <person name="Mondo S."/>
            <person name="Pangilinan J."/>
            <person name="Riley R."/>
            <person name="LaButti K."/>
            <person name="Andreopoulos B."/>
            <person name="Lipzen A."/>
            <person name="Chen C."/>
            <person name="Yanf M."/>
            <person name="Daum C."/>
            <person name="Ng V."/>
            <person name="Clum A."/>
            <person name="Steindorff A."/>
            <person name="Ohm R."/>
            <person name="Martin F."/>
            <person name="Silar P."/>
            <person name="Natvig D."/>
            <person name="Lalanne C."/>
            <person name="Gautier V."/>
            <person name="Ament-velasquez S.L."/>
            <person name="Kruys A."/>
            <person name="Hutchinson M.I."/>
            <person name="Powell A.J."/>
            <person name="Barry K."/>
            <person name="Miller A.N."/>
            <person name="Grigoriev I.V."/>
            <person name="Debuchy R."/>
            <person name="Gladieux P."/>
            <person name="Thoren M.H."/>
            <person name="Johannesson H."/>
        </authorList>
    </citation>
    <scope>NUCLEOTIDE SEQUENCE</scope>
    <source>
        <strain evidence="2">SMH3187-1</strain>
    </source>
</reference>